<evidence type="ECO:0000313" key="11">
    <source>
        <dbReference type="Proteomes" id="UP000663852"/>
    </source>
</evidence>
<dbReference type="SUPFAM" id="SSF81321">
    <property type="entry name" value="Family A G protein-coupled receptor-like"/>
    <property type="match status" value="1"/>
</dbReference>
<reference evidence="10" key="1">
    <citation type="submission" date="2021-02" db="EMBL/GenBank/DDBJ databases">
        <authorList>
            <person name="Nowell W R."/>
        </authorList>
    </citation>
    <scope>NUCLEOTIDE SEQUENCE</scope>
</reference>
<evidence type="ECO:0000256" key="8">
    <source>
        <dbReference type="SAM" id="Phobius"/>
    </source>
</evidence>
<keyword evidence="7" id="KW-0807">Transducer</keyword>
<dbReference type="AlphaFoldDB" id="A0A815CV35"/>
<feature type="transmembrane region" description="Helical" evidence="8">
    <location>
        <begin position="222"/>
        <end position="240"/>
    </location>
</feature>
<organism evidence="10 11">
    <name type="scientific">Adineta ricciae</name>
    <name type="common">Rotifer</name>
    <dbReference type="NCBI Taxonomy" id="249248"/>
    <lineage>
        <taxon>Eukaryota</taxon>
        <taxon>Metazoa</taxon>
        <taxon>Spiralia</taxon>
        <taxon>Gnathifera</taxon>
        <taxon>Rotifera</taxon>
        <taxon>Eurotatoria</taxon>
        <taxon>Bdelloidea</taxon>
        <taxon>Adinetida</taxon>
        <taxon>Adinetidae</taxon>
        <taxon>Adineta</taxon>
    </lineage>
</organism>
<dbReference type="Proteomes" id="UP000663852">
    <property type="component" value="Unassembled WGS sequence"/>
</dbReference>
<name>A0A815CV35_ADIRI</name>
<feature type="transmembrane region" description="Helical" evidence="8">
    <location>
        <begin position="153"/>
        <end position="178"/>
    </location>
</feature>
<feature type="transmembrane region" description="Helical" evidence="8">
    <location>
        <begin position="43"/>
        <end position="65"/>
    </location>
</feature>
<proteinExistence type="predicted"/>
<evidence type="ECO:0000259" key="9">
    <source>
        <dbReference type="PROSITE" id="PS50262"/>
    </source>
</evidence>
<keyword evidence="5 8" id="KW-0472">Membrane</keyword>
<keyword evidence="3 8" id="KW-1133">Transmembrane helix</keyword>
<feature type="transmembrane region" description="Helical" evidence="8">
    <location>
        <begin position="71"/>
        <end position="99"/>
    </location>
</feature>
<keyword evidence="6" id="KW-0675">Receptor</keyword>
<feature type="transmembrane region" description="Helical" evidence="8">
    <location>
        <begin position="6"/>
        <end position="31"/>
    </location>
</feature>
<dbReference type="InterPro" id="IPR050125">
    <property type="entry name" value="GPCR_opsins"/>
</dbReference>
<comment type="subcellular location">
    <subcellularLocation>
        <location evidence="1">Membrane</location>
        <topology evidence="1">Multi-pass membrane protein</topology>
    </subcellularLocation>
</comment>
<dbReference type="GO" id="GO:0004930">
    <property type="term" value="F:G protein-coupled receptor activity"/>
    <property type="evidence" value="ECO:0007669"/>
    <property type="project" value="UniProtKB-KW"/>
</dbReference>
<feature type="domain" description="G-protein coupled receptors family 1 profile" evidence="9">
    <location>
        <begin position="22"/>
        <end position="274"/>
    </location>
</feature>
<sequence length="297" mass="34859">MADLATILSILQLVLMSLALVLTLIYSLSILSNRRFHHQNNIFILNICFAIMTSAIFFLAYLSILNFNVKLFYISNICIIMYYAYSIASIQIPFAFVAFTVHRFCFILYHTRPFFRTNKWVIICIGGQWISEFLISLPFIIRSQPYCLIPVSLRLYFFMIVVIVPSFMNIILNIRIFVHVRSSSYRVRPAWTASTVNNVNNTQQQQRNASISRREISLLRQMIFMFTMFIGGWTPVYFMLYLSQIIYISAVIQLFATILCEFALLSSIINLFICNRELREYLMNKLRFCLTRGNVFR</sequence>
<dbReference type="PANTHER" id="PTHR24240">
    <property type="entry name" value="OPSIN"/>
    <property type="match status" value="1"/>
</dbReference>
<keyword evidence="4" id="KW-0297">G-protein coupled receptor</keyword>
<evidence type="ECO:0000256" key="3">
    <source>
        <dbReference type="ARBA" id="ARBA00022989"/>
    </source>
</evidence>
<dbReference type="PROSITE" id="PS50262">
    <property type="entry name" value="G_PROTEIN_RECEP_F1_2"/>
    <property type="match status" value="1"/>
</dbReference>
<evidence type="ECO:0000256" key="1">
    <source>
        <dbReference type="ARBA" id="ARBA00004141"/>
    </source>
</evidence>
<evidence type="ECO:0000256" key="5">
    <source>
        <dbReference type="ARBA" id="ARBA00023136"/>
    </source>
</evidence>
<protein>
    <recommendedName>
        <fullName evidence="9">G-protein coupled receptors family 1 profile domain-containing protein</fullName>
    </recommendedName>
</protein>
<evidence type="ECO:0000313" key="10">
    <source>
        <dbReference type="EMBL" id="CAF1288880.1"/>
    </source>
</evidence>
<feature type="transmembrane region" description="Helical" evidence="8">
    <location>
        <begin position="120"/>
        <end position="141"/>
    </location>
</feature>
<evidence type="ECO:0000256" key="2">
    <source>
        <dbReference type="ARBA" id="ARBA00022692"/>
    </source>
</evidence>
<dbReference type="Gene3D" id="1.20.1070.10">
    <property type="entry name" value="Rhodopsin 7-helix transmembrane proteins"/>
    <property type="match status" value="1"/>
</dbReference>
<dbReference type="InterPro" id="IPR000276">
    <property type="entry name" value="GPCR_Rhodpsn"/>
</dbReference>
<evidence type="ECO:0000256" key="6">
    <source>
        <dbReference type="ARBA" id="ARBA00023170"/>
    </source>
</evidence>
<dbReference type="EMBL" id="CAJNOJ010000206">
    <property type="protein sequence ID" value="CAF1288880.1"/>
    <property type="molecule type" value="Genomic_DNA"/>
</dbReference>
<dbReference type="InterPro" id="IPR017452">
    <property type="entry name" value="GPCR_Rhodpsn_7TM"/>
</dbReference>
<feature type="transmembrane region" description="Helical" evidence="8">
    <location>
        <begin position="246"/>
        <end position="273"/>
    </location>
</feature>
<evidence type="ECO:0000256" key="4">
    <source>
        <dbReference type="ARBA" id="ARBA00023040"/>
    </source>
</evidence>
<gene>
    <name evidence="10" type="ORF">EDS130_LOCUS29975</name>
</gene>
<comment type="caution">
    <text evidence="10">The sequence shown here is derived from an EMBL/GenBank/DDBJ whole genome shotgun (WGS) entry which is preliminary data.</text>
</comment>
<dbReference type="GO" id="GO:0016020">
    <property type="term" value="C:membrane"/>
    <property type="evidence" value="ECO:0007669"/>
    <property type="project" value="UniProtKB-SubCell"/>
</dbReference>
<dbReference type="Pfam" id="PF00001">
    <property type="entry name" value="7tm_1"/>
    <property type="match status" value="1"/>
</dbReference>
<accession>A0A815CV35</accession>
<evidence type="ECO:0000256" key="7">
    <source>
        <dbReference type="ARBA" id="ARBA00023224"/>
    </source>
</evidence>
<dbReference type="CDD" id="cd00637">
    <property type="entry name" value="7tm_classA_rhodopsin-like"/>
    <property type="match status" value="1"/>
</dbReference>
<keyword evidence="2 8" id="KW-0812">Transmembrane</keyword>